<evidence type="ECO:0000259" key="16">
    <source>
        <dbReference type="PROSITE" id="PS50089"/>
    </source>
</evidence>
<feature type="region of interest" description="Disordered" evidence="14">
    <location>
        <begin position="1"/>
        <end position="28"/>
    </location>
</feature>
<evidence type="ECO:0000256" key="3">
    <source>
        <dbReference type="ARBA" id="ARBA00004906"/>
    </source>
</evidence>
<feature type="region of interest" description="Disordered" evidence="14">
    <location>
        <begin position="611"/>
        <end position="662"/>
    </location>
</feature>
<dbReference type="CDD" id="cd16702">
    <property type="entry name" value="RING_CH-C4HC3_MARCH6"/>
    <property type="match status" value="1"/>
</dbReference>
<feature type="transmembrane region" description="Helical" evidence="15">
    <location>
        <begin position="1002"/>
        <end position="1027"/>
    </location>
</feature>
<feature type="transmembrane region" description="Helical" evidence="15">
    <location>
        <begin position="1156"/>
        <end position="1174"/>
    </location>
</feature>
<evidence type="ECO:0000256" key="15">
    <source>
        <dbReference type="SAM" id="Phobius"/>
    </source>
</evidence>
<dbReference type="Pfam" id="PF23113">
    <property type="entry name" value="MARCHF6_C"/>
    <property type="match status" value="1"/>
</dbReference>
<feature type="region of interest" description="Disordered" evidence="14">
    <location>
        <begin position="913"/>
        <end position="964"/>
    </location>
</feature>
<reference evidence="18 19" key="1">
    <citation type="journal article" date="2016" name="Genome Biol. Evol.">
        <title>Divergent and convergent evolution of fungal pathogenicity.</title>
        <authorList>
            <person name="Shang Y."/>
            <person name="Xiao G."/>
            <person name="Zheng P."/>
            <person name="Cen K."/>
            <person name="Zhan S."/>
            <person name="Wang C."/>
        </authorList>
    </citation>
    <scope>NUCLEOTIDE SEQUENCE [LARGE SCALE GENOMIC DNA]</scope>
    <source>
        <strain evidence="18 19">RCEF 264</strain>
    </source>
</reference>
<feature type="compositionally biased region" description="Low complexity" evidence="14">
    <location>
        <begin position="622"/>
        <end position="660"/>
    </location>
</feature>
<keyword evidence="7" id="KW-0479">Metal-binding</keyword>
<dbReference type="Gene3D" id="3.30.40.10">
    <property type="entry name" value="Zinc/RING finger domain, C3HC4 (zinc finger)"/>
    <property type="match status" value="1"/>
</dbReference>
<dbReference type="PANTHER" id="PTHR13145">
    <property type="entry name" value="SSM4 PROTEIN"/>
    <property type="match status" value="1"/>
</dbReference>
<feature type="compositionally biased region" description="Basic and acidic residues" evidence="14">
    <location>
        <begin position="611"/>
        <end position="621"/>
    </location>
</feature>
<dbReference type="Proteomes" id="UP000076874">
    <property type="component" value="Unassembled WGS sequence"/>
</dbReference>
<feature type="compositionally biased region" description="Basic and acidic residues" evidence="14">
    <location>
        <begin position="424"/>
        <end position="444"/>
    </location>
</feature>
<dbReference type="FunFam" id="3.30.40.10:FF:000287">
    <property type="entry name" value="RING finger membrane protein"/>
    <property type="match status" value="1"/>
</dbReference>
<evidence type="ECO:0000256" key="10">
    <source>
        <dbReference type="ARBA" id="ARBA00022833"/>
    </source>
</evidence>
<feature type="compositionally biased region" description="Basic and acidic residues" evidence="14">
    <location>
        <begin position="689"/>
        <end position="701"/>
    </location>
</feature>
<evidence type="ECO:0000256" key="1">
    <source>
        <dbReference type="ARBA" id="ARBA00000900"/>
    </source>
</evidence>
<feature type="transmembrane region" description="Helical" evidence="15">
    <location>
        <begin position="1642"/>
        <end position="1666"/>
    </location>
</feature>
<gene>
    <name evidence="18" type="ORF">SPI_06211</name>
</gene>
<keyword evidence="19" id="KW-1185">Reference proteome</keyword>
<feature type="compositionally biased region" description="Low complexity" evidence="14">
    <location>
        <begin position="485"/>
        <end position="499"/>
    </location>
</feature>
<evidence type="ECO:0000256" key="14">
    <source>
        <dbReference type="SAM" id="MobiDB-lite"/>
    </source>
</evidence>
<feature type="compositionally biased region" description="Low complexity" evidence="14">
    <location>
        <begin position="9"/>
        <end position="21"/>
    </location>
</feature>
<feature type="domain" description="RING-CH-type" evidence="17">
    <location>
        <begin position="25"/>
        <end position="86"/>
    </location>
</feature>
<feature type="transmembrane region" description="Helical" evidence="15">
    <location>
        <begin position="1311"/>
        <end position="1334"/>
    </location>
</feature>
<keyword evidence="8 13" id="KW-0863">Zinc-finger</keyword>
<feature type="transmembrane region" description="Helical" evidence="15">
    <location>
        <begin position="322"/>
        <end position="345"/>
    </location>
</feature>
<dbReference type="EC" id="2.3.2.27" evidence="4"/>
<evidence type="ECO:0000313" key="19">
    <source>
        <dbReference type="Proteomes" id="UP000076874"/>
    </source>
</evidence>
<sequence length="1822" mass="195769">MDDQLGGDASTASAAAAASTAGNNNPEPDTDTCRICRGEATPQEPLFYPCKCSGSIKYVHQDCLMEWLSHSQKKHCELCKTSFRFTKLYSPTMPKKLPVFVFLRHLVKYFVRNVLVWCRVALVASVWLGWLPYLTRWEWSFFFWISEEGLVSPQKALAAAASNAALRGGSGDGSGNGNGYCSVGGATAASAAATAVCPASPLFALTTTAAEAAVGSYLRDNPAAAQYFDALVSGLYGTNGTAADAAAPVGPNDSFIAVVFRLLLSSFLMPDVASLVSANGTFAAAGADPAAAAAAVSGSSTLLGDVGFLRTLTRFPAVNRTIIYAMEGQVITILVIICFILVILVRDYVVQQQPEINMRAAFAAAENAGIAVDVGAAAPPPPPPEMNPRRPHRHHHHNHHHHHHNRHNDHDHRHHQPQEQEGGDDAREHDHHAADDHFGQHDSEWETESGSEAGDGPASRNVVVLDARNQIPLDRANDQRNEDWSAASSPSATRASSPTLAEAISERAAGTSGQSNRDDNNNGRPSSAAVAAPTGASETGFAPAAELEVDTSAASDASGGSQTGRDAPTVQEYLRIYRQAGGDSEKILRIAREENLDGRLQYWLRLTQQVVDKRQSDKDEGTSAAEGEGSESQSESRPSSGVRADAAAATTETTAASSTSGQVTDVGQHWYDELAGSSNFLAANHKGKEKAEANDVDRAEQEAQPQASNPSPNPRQGQNDDGAAKVSDFDVAVRRRANTDGPQPTSKSPLADNNWEFSNFLFPPSGELAKGNNTASDGHVNAAASSSRAACDQAVPGVEHEHEQDGVARTGRQPFADIPEEEVADDTMTPAIPAPGALAGSSTAPAATATGAMENGEPREIRIDGDVAAVPPHTAVAVAAAAAADAPDGAPRPAGVLGTITNFMWRGLDNINPDELPPLAPDGFFDEDGGPFDDVDDDDDDDDSDEEDNDDANADGNGAADNFGRNQDVMEAAAAAGLDAEAIDDAEDLEGVMELLGMRGPIAALFQNAIFCAFLVTITLLMGIFLPYNIGRFSVWLIANPMRPVMMLFSLSKLLQDLAAVVLGGCAFGLLYAFRTVLALSTWVTTGGGSPPAAGAPFASTLAAAWRDAGRVAWACLRALPTVLANPGSWVITLDALDPVQVNPAFAYWDSTDRCLAILLGYSSLCLVAGLYLYRGTPFSSSQTGQEWEASIIDGLNQASGVLKVILIIGIEMLVFPLYCGLLLDVALLPLFEHTTLTSRLYFSLNYPLTSIFVHWFVGTGYMFHFALFVSMCRKIMRKGVLYFIRDPDDPEFHPVRDVLERSVTTQLRKILFSAFVYGALVVVCLGGVVWGLALAAPGVLPIHYSSNEPVLEFPIDLLFYNFLMPLAIRFFKPSDGLHAMYTWWFRTSARMLRITWFLFGERKIDEEGVLTLRPQSPHRQRAWLRRQFLEYRTERGGSSSSSSSSTGEVVPMTLNSLAFMGNEQHGAAGAAAHPKPRTEMTQRELAKLSAKKRSLVQSRQLVPDGRFVRAPASDQVKIPKGRPVFLDVTESGLRRDLLRAAGETHPYTDADDLYASNQYELVYIPPHFRLRVFFFIACIWLFAAVTGVACTILPLLFGRRLFQLCLPAHIQTNDIYAFSIGIYVLGSAATARAVRRTARLVYAYFFLIVVFPLLATVLVELYVLIPLHTYMYPATATAAVDTTAAAGDSAAFVQGDGGGGTPRHTVRLIQSWTLGLLYLKLAACTVSVADARGVLACDVLTAVGLAGSSSLDANLVYRLSFPCVALAVVAAWSLWGMVDVMGTWKMRIRDEAYLIGERLHNFGATSAPQARRAWRAGGGRL</sequence>
<evidence type="ECO:0000313" key="18">
    <source>
        <dbReference type="EMBL" id="OAA59009.1"/>
    </source>
</evidence>
<evidence type="ECO:0000256" key="12">
    <source>
        <dbReference type="ARBA" id="ARBA00023136"/>
    </source>
</evidence>
<protein>
    <recommendedName>
        <fullName evidence="4">RING-type E3 ubiquitin transferase</fullName>
        <ecNumber evidence="4">2.3.2.27</ecNumber>
    </recommendedName>
</protein>
<comment type="catalytic activity">
    <reaction evidence="1">
        <text>S-ubiquitinyl-[E2 ubiquitin-conjugating enzyme]-L-cysteine + [acceptor protein]-L-lysine = [E2 ubiquitin-conjugating enzyme]-L-cysteine + N(6)-ubiquitinyl-[acceptor protein]-L-lysine.</text>
        <dbReference type="EC" id="2.3.2.27"/>
    </reaction>
</comment>
<accession>A0A167RWG8</accession>
<keyword evidence="11 15" id="KW-1133">Transmembrane helix</keyword>
<evidence type="ECO:0000256" key="4">
    <source>
        <dbReference type="ARBA" id="ARBA00012483"/>
    </source>
</evidence>
<dbReference type="InterPro" id="IPR057211">
    <property type="entry name" value="DUF7889"/>
</dbReference>
<dbReference type="InterPro" id="IPR056521">
    <property type="entry name" value="MARCHF6-like_C"/>
</dbReference>
<evidence type="ECO:0000256" key="7">
    <source>
        <dbReference type="ARBA" id="ARBA00022723"/>
    </source>
</evidence>
<feature type="compositionally biased region" description="Low complexity" evidence="14">
    <location>
        <begin position="834"/>
        <end position="852"/>
    </location>
</feature>
<evidence type="ECO:0000256" key="5">
    <source>
        <dbReference type="ARBA" id="ARBA00022679"/>
    </source>
</evidence>
<feature type="compositionally biased region" description="Polar residues" evidence="14">
    <location>
        <begin position="703"/>
        <end position="719"/>
    </location>
</feature>
<keyword evidence="9" id="KW-0833">Ubl conjugation pathway</keyword>
<evidence type="ECO:0000256" key="2">
    <source>
        <dbReference type="ARBA" id="ARBA00004141"/>
    </source>
</evidence>
<feature type="transmembrane region" description="Helical" evidence="15">
    <location>
        <begin position="1573"/>
        <end position="1596"/>
    </location>
</feature>
<dbReference type="InterPro" id="IPR011016">
    <property type="entry name" value="Znf_RING-CH"/>
</dbReference>
<comment type="caution">
    <text evidence="18">The sequence shown here is derived from an EMBL/GenBank/DDBJ whole genome shotgun (WGS) entry which is preliminary data.</text>
</comment>
<evidence type="ECO:0000259" key="17">
    <source>
        <dbReference type="PROSITE" id="PS51292"/>
    </source>
</evidence>
<feature type="compositionally biased region" description="Acidic residues" evidence="14">
    <location>
        <begin position="924"/>
        <end position="953"/>
    </location>
</feature>
<proteinExistence type="predicted"/>
<feature type="region of interest" description="Disordered" evidence="14">
    <location>
        <begin position="472"/>
        <end position="536"/>
    </location>
</feature>
<dbReference type="OrthoDB" id="1108038at2759"/>
<dbReference type="GO" id="GO:0061630">
    <property type="term" value="F:ubiquitin protein ligase activity"/>
    <property type="evidence" value="ECO:0007669"/>
    <property type="project" value="UniProtKB-EC"/>
</dbReference>
<dbReference type="EMBL" id="AZHD01000011">
    <property type="protein sequence ID" value="OAA59009.1"/>
    <property type="molecule type" value="Genomic_DNA"/>
</dbReference>
<feature type="transmembrane region" description="Helical" evidence="15">
    <location>
        <begin position="1205"/>
        <end position="1232"/>
    </location>
</feature>
<feature type="compositionally biased region" description="Basic residues" evidence="14">
    <location>
        <begin position="389"/>
        <end position="415"/>
    </location>
</feature>
<evidence type="ECO:0000256" key="8">
    <source>
        <dbReference type="ARBA" id="ARBA00022771"/>
    </source>
</evidence>
<dbReference type="GO" id="GO:0008270">
    <property type="term" value="F:zinc ion binding"/>
    <property type="evidence" value="ECO:0007669"/>
    <property type="project" value="UniProtKB-KW"/>
</dbReference>
<dbReference type="GO" id="GO:0005789">
    <property type="term" value="C:endoplasmic reticulum membrane"/>
    <property type="evidence" value="ECO:0007669"/>
    <property type="project" value="TreeGrafter"/>
</dbReference>
<name>A0A167RWG8_9HYPO</name>
<dbReference type="InterPro" id="IPR013083">
    <property type="entry name" value="Znf_RING/FYVE/PHD"/>
</dbReference>
<feature type="transmembrane region" description="Helical" evidence="15">
    <location>
        <begin position="1058"/>
        <end position="1074"/>
    </location>
</feature>
<feature type="domain" description="RING-type" evidence="16">
    <location>
        <begin position="33"/>
        <end position="80"/>
    </location>
</feature>
<dbReference type="SUPFAM" id="SSF57850">
    <property type="entry name" value="RING/U-box"/>
    <property type="match status" value="1"/>
</dbReference>
<evidence type="ECO:0000256" key="11">
    <source>
        <dbReference type="ARBA" id="ARBA00022989"/>
    </source>
</evidence>
<feature type="transmembrane region" description="Helical" evidence="15">
    <location>
        <begin position="1354"/>
        <end position="1372"/>
    </location>
</feature>
<feature type="transmembrane region" description="Helical" evidence="15">
    <location>
        <begin position="114"/>
        <end position="133"/>
    </location>
</feature>
<comment type="pathway">
    <text evidence="3">Protein modification; protein ubiquitination.</text>
</comment>
<dbReference type="Pfam" id="PF25417">
    <property type="entry name" value="DUF7889"/>
    <property type="match status" value="1"/>
</dbReference>
<dbReference type="GO" id="GO:0036503">
    <property type="term" value="P:ERAD pathway"/>
    <property type="evidence" value="ECO:0007669"/>
    <property type="project" value="TreeGrafter"/>
</dbReference>
<dbReference type="SMART" id="SM00744">
    <property type="entry name" value="RINGv"/>
    <property type="match status" value="1"/>
</dbReference>
<feature type="transmembrane region" description="Helical" evidence="15">
    <location>
        <begin position="1616"/>
        <end position="1635"/>
    </location>
</feature>
<keyword evidence="6 15" id="KW-0812">Transmembrane</keyword>
<dbReference type="PANTHER" id="PTHR13145:SF0">
    <property type="entry name" value="E3 UBIQUITIN-PROTEIN LIGASE MARCHF6"/>
    <property type="match status" value="1"/>
</dbReference>
<dbReference type="PROSITE" id="PS50089">
    <property type="entry name" value="ZF_RING_2"/>
    <property type="match status" value="1"/>
</dbReference>
<feature type="region of interest" description="Disordered" evidence="14">
    <location>
        <begin position="374"/>
        <end position="459"/>
    </location>
</feature>
<dbReference type="Pfam" id="PF12906">
    <property type="entry name" value="RINGv"/>
    <property type="match status" value="1"/>
</dbReference>
<comment type="subcellular location">
    <subcellularLocation>
        <location evidence="2">Membrane</location>
        <topology evidence="2">Multi-pass membrane protein</topology>
    </subcellularLocation>
</comment>
<evidence type="ECO:0000256" key="6">
    <source>
        <dbReference type="ARBA" id="ARBA00022692"/>
    </source>
</evidence>
<feature type="transmembrane region" description="Helical" evidence="15">
    <location>
        <begin position="1252"/>
        <end position="1270"/>
    </location>
</feature>
<keyword evidence="12 15" id="KW-0472">Membrane</keyword>
<feature type="transmembrane region" description="Helical" evidence="15">
    <location>
        <begin position="1756"/>
        <end position="1779"/>
    </location>
</feature>
<keyword evidence="10" id="KW-0862">Zinc</keyword>
<evidence type="ECO:0000256" key="9">
    <source>
        <dbReference type="ARBA" id="ARBA00022786"/>
    </source>
</evidence>
<dbReference type="STRING" id="1081102.A0A167RWG8"/>
<organism evidence="18 19">
    <name type="scientific">Niveomyces insectorum RCEF 264</name>
    <dbReference type="NCBI Taxonomy" id="1081102"/>
    <lineage>
        <taxon>Eukaryota</taxon>
        <taxon>Fungi</taxon>
        <taxon>Dikarya</taxon>
        <taxon>Ascomycota</taxon>
        <taxon>Pezizomycotina</taxon>
        <taxon>Sordariomycetes</taxon>
        <taxon>Hypocreomycetidae</taxon>
        <taxon>Hypocreales</taxon>
        <taxon>Cordycipitaceae</taxon>
        <taxon>Niveomyces</taxon>
    </lineage>
</organism>
<feature type="region of interest" description="Disordered" evidence="14">
    <location>
        <begin position="687"/>
        <end position="723"/>
    </location>
</feature>
<dbReference type="InterPro" id="IPR001841">
    <property type="entry name" value="Znf_RING"/>
</dbReference>
<keyword evidence="5" id="KW-0808">Transferase</keyword>
<evidence type="ECO:0000256" key="13">
    <source>
        <dbReference type="PROSITE-ProRule" id="PRU00175"/>
    </source>
</evidence>
<dbReference type="PROSITE" id="PS51292">
    <property type="entry name" value="ZF_RING_CH"/>
    <property type="match status" value="1"/>
</dbReference>
<feature type="region of interest" description="Disordered" evidence="14">
    <location>
        <begin position="829"/>
        <end position="852"/>
    </location>
</feature>
<feature type="compositionally biased region" description="Low complexity" evidence="14">
    <location>
        <begin position="954"/>
        <end position="964"/>
    </location>
</feature>